<reference evidence="1 2" key="1">
    <citation type="submission" date="2021-06" db="EMBL/GenBank/DDBJ databases">
        <title>Caerostris extrusa draft genome.</title>
        <authorList>
            <person name="Kono N."/>
            <person name="Arakawa K."/>
        </authorList>
    </citation>
    <scope>NUCLEOTIDE SEQUENCE [LARGE SCALE GENOMIC DNA]</scope>
</reference>
<protein>
    <submittedName>
        <fullName evidence="1">Uncharacterized protein</fullName>
    </submittedName>
</protein>
<gene>
    <name evidence="1" type="ORF">CEXT_287951</name>
</gene>
<dbReference type="Proteomes" id="UP001054945">
    <property type="component" value="Unassembled WGS sequence"/>
</dbReference>
<keyword evidence="2" id="KW-1185">Reference proteome</keyword>
<organism evidence="1 2">
    <name type="scientific">Caerostris extrusa</name>
    <name type="common">Bark spider</name>
    <name type="synonym">Caerostris bankana</name>
    <dbReference type="NCBI Taxonomy" id="172846"/>
    <lineage>
        <taxon>Eukaryota</taxon>
        <taxon>Metazoa</taxon>
        <taxon>Ecdysozoa</taxon>
        <taxon>Arthropoda</taxon>
        <taxon>Chelicerata</taxon>
        <taxon>Arachnida</taxon>
        <taxon>Araneae</taxon>
        <taxon>Araneomorphae</taxon>
        <taxon>Entelegynae</taxon>
        <taxon>Araneoidea</taxon>
        <taxon>Araneidae</taxon>
        <taxon>Caerostris</taxon>
    </lineage>
</organism>
<proteinExistence type="predicted"/>
<sequence>MVILLSVQWPAGGPFSSCGREYRWRVSLVLLAESWFRATYAHIFITILRGALLLSMSTTGWEYSFETTVPTASCWSHGLRASQLQPCSGFSNQLSATAGHL</sequence>
<comment type="caution">
    <text evidence="1">The sequence shown here is derived from an EMBL/GenBank/DDBJ whole genome shotgun (WGS) entry which is preliminary data.</text>
</comment>
<name>A0AAV4T4Z8_CAEEX</name>
<evidence type="ECO:0000313" key="2">
    <source>
        <dbReference type="Proteomes" id="UP001054945"/>
    </source>
</evidence>
<dbReference type="EMBL" id="BPLR01010751">
    <property type="protein sequence ID" value="GIY41753.1"/>
    <property type="molecule type" value="Genomic_DNA"/>
</dbReference>
<dbReference type="AlphaFoldDB" id="A0AAV4T4Z8"/>
<accession>A0AAV4T4Z8</accession>
<evidence type="ECO:0000313" key="1">
    <source>
        <dbReference type="EMBL" id="GIY41753.1"/>
    </source>
</evidence>